<dbReference type="EnsemblPlants" id="KQK04705">
    <property type="protein sequence ID" value="KQK04705"/>
    <property type="gene ID" value="BRADI_2g15405v3"/>
</dbReference>
<dbReference type="EMBL" id="CM000881">
    <property type="protein sequence ID" value="KQK04705.1"/>
    <property type="molecule type" value="Genomic_DNA"/>
</dbReference>
<accession>I1HG21</accession>
<dbReference type="STRING" id="15368.I1HG21"/>
<dbReference type="SUPFAM" id="SSF118290">
    <property type="entry name" value="WRKY DNA-binding domain"/>
    <property type="match status" value="1"/>
</dbReference>
<dbReference type="OrthoDB" id="662136at2759"/>
<protein>
    <recommendedName>
        <fullName evidence="9">WRKY domain-containing protein</fullName>
    </recommendedName>
</protein>
<evidence type="ECO:0000313" key="11">
    <source>
        <dbReference type="EnsemblPlants" id="KQK04705"/>
    </source>
</evidence>
<comment type="function">
    <text evidence="6">Transcription factor. Interacts specifically with the W box (5'-(T)TGAC[CT]-3'), a frequently occurring elicitor-responsive cis-acting element.</text>
</comment>
<dbReference type="InterPro" id="IPR044810">
    <property type="entry name" value="WRKY_plant"/>
</dbReference>
<evidence type="ECO:0000256" key="7">
    <source>
        <dbReference type="ARBA" id="ARBA00060761"/>
    </source>
</evidence>
<dbReference type="OMA" id="MEYSNDW"/>
<evidence type="ECO:0000256" key="1">
    <source>
        <dbReference type="ARBA" id="ARBA00004123"/>
    </source>
</evidence>
<dbReference type="KEGG" id="bdi:100836943"/>
<dbReference type="FunFam" id="2.20.25.80:FF:000005">
    <property type="entry name" value="probable WRKY transcription factor 14"/>
    <property type="match status" value="1"/>
</dbReference>
<keyword evidence="12" id="KW-1185">Reference proteome</keyword>
<dbReference type="GO" id="GO:0003700">
    <property type="term" value="F:DNA-binding transcription factor activity"/>
    <property type="evidence" value="ECO:0000318"/>
    <property type="project" value="GO_Central"/>
</dbReference>
<reference evidence="10" key="2">
    <citation type="submission" date="2017-06" db="EMBL/GenBank/DDBJ databases">
        <title>WGS assembly of Brachypodium distachyon.</title>
        <authorList>
            <consortium name="The International Brachypodium Initiative"/>
            <person name="Lucas S."/>
            <person name="Harmon-Smith M."/>
            <person name="Lail K."/>
            <person name="Tice H."/>
            <person name="Grimwood J."/>
            <person name="Bruce D."/>
            <person name="Barry K."/>
            <person name="Shu S."/>
            <person name="Lindquist E."/>
            <person name="Wang M."/>
            <person name="Pitluck S."/>
            <person name="Vogel J.P."/>
            <person name="Garvin D.F."/>
            <person name="Mockler T.C."/>
            <person name="Schmutz J."/>
            <person name="Rokhsar D."/>
            <person name="Bevan M.W."/>
        </authorList>
    </citation>
    <scope>NUCLEOTIDE SEQUENCE</scope>
    <source>
        <strain evidence="10">Bd21</strain>
    </source>
</reference>
<evidence type="ECO:0000259" key="9">
    <source>
        <dbReference type="PROSITE" id="PS50811"/>
    </source>
</evidence>
<keyword evidence="4" id="KW-0804">Transcription</keyword>
<evidence type="ECO:0000313" key="12">
    <source>
        <dbReference type="Proteomes" id="UP000008810"/>
    </source>
</evidence>
<dbReference type="InterPro" id="IPR003657">
    <property type="entry name" value="WRKY_dom"/>
</dbReference>
<sequence>MDSDDWGLGAIVRSCAGAGVDAEATTPAPVASRGRGVASMELVGRPVSAPAPSMTTASSSSLHDVLEYLDLHHEQQLPRAPFSITPSTAMSREQRAPSELVSLFSAASTSSGQLTPATKKPQQGGGRKPGGRAHRPKRSKISRKSQVKKVVREVPLVADGVISGDADDLWAWRKYGQKPIKGSPYPRGYYKCSSLKACAARKLVERSPDKPEVLIVTYIADHCHAVPTLVNALAGTTVCQSTSDEATGAARREDSVDGSSSVAADEASSELRSPVEMELDDFFGLFDEDLDSFFGDGDGDDVLGRRVSL</sequence>
<dbReference type="PANTHER" id="PTHR32096">
    <property type="entry name" value="WRKY TRANSCRIPTION FACTOR 30-RELATED-RELATED"/>
    <property type="match status" value="1"/>
</dbReference>
<dbReference type="GO" id="GO:0000976">
    <property type="term" value="F:transcription cis-regulatory region binding"/>
    <property type="evidence" value="ECO:0000318"/>
    <property type="project" value="GO_Central"/>
</dbReference>
<feature type="compositionally biased region" description="Basic residues" evidence="8">
    <location>
        <begin position="129"/>
        <end position="146"/>
    </location>
</feature>
<dbReference type="PROSITE" id="PS50811">
    <property type="entry name" value="WRKY"/>
    <property type="match status" value="1"/>
</dbReference>
<evidence type="ECO:0000256" key="4">
    <source>
        <dbReference type="ARBA" id="ARBA00023163"/>
    </source>
</evidence>
<feature type="domain" description="WRKY" evidence="9">
    <location>
        <begin position="167"/>
        <end position="227"/>
    </location>
</feature>
<feature type="region of interest" description="Disordered" evidence="8">
    <location>
        <begin position="244"/>
        <end position="272"/>
    </location>
</feature>
<dbReference type="HOGENOM" id="CLU_029232_1_0_1"/>
<reference evidence="11" key="3">
    <citation type="submission" date="2018-08" db="UniProtKB">
        <authorList>
            <consortium name="EnsemblPlants"/>
        </authorList>
    </citation>
    <scope>IDENTIFICATION</scope>
    <source>
        <strain evidence="11">cv. Bd21</strain>
    </source>
</reference>
<dbReference type="GO" id="GO:0005634">
    <property type="term" value="C:nucleus"/>
    <property type="evidence" value="ECO:0000318"/>
    <property type="project" value="GO_Central"/>
</dbReference>
<feature type="compositionally biased region" description="Low complexity" evidence="8">
    <location>
        <begin position="257"/>
        <end position="266"/>
    </location>
</feature>
<organism evidence="10">
    <name type="scientific">Brachypodium distachyon</name>
    <name type="common">Purple false brome</name>
    <name type="synonym">Trachynia distachya</name>
    <dbReference type="NCBI Taxonomy" id="15368"/>
    <lineage>
        <taxon>Eukaryota</taxon>
        <taxon>Viridiplantae</taxon>
        <taxon>Streptophyta</taxon>
        <taxon>Embryophyta</taxon>
        <taxon>Tracheophyta</taxon>
        <taxon>Spermatophyta</taxon>
        <taxon>Magnoliopsida</taxon>
        <taxon>Liliopsida</taxon>
        <taxon>Poales</taxon>
        <taxon>Poaceae</taxon>
        <taxon>BOP clade</taxon>
        <taxon>Pooideae</taxon>
        <taxon>Stipodae</taxon>
        <taxon>Brachypodieae</taxon>
        <taxon>Brachypodium</taxon>
    </lineage>
</organism>
<evidence type="ECO:0000313" key="10">
    <source>
        <dbReference type="EMBL" id="KQK04705.1"/>
    </source>
</evidence>
<dbReference type="Pfam" id="PF03106">
    <property type="entry name" value="WRKY"/>
    <property type="match status" value="1"/>
</dbReference>
<evidence type="ECO:0000256" key="2">
    <source>
        <dbReference type="ARBA" id="ARBA00023015"/>
    </source>
</evidence>
<comment type="subcellular location">
    <subcellularLocation>
        <location evidence="1">Nucleus</location>
    </subcellularLocation>
</comment>
<evidence type="ECO:0000256" key="5">
    <source>
        <dbReference type="ARBA" id="ARBA00023242"/>
    </source>
</evidence>
<evidence type="ECO:0000256" key="8">
    <source>
        <dbReference type="SAM" id="MobiDB-lite"/>
    </source>
</evidence>
<feature type="compositionally biased region" description="Polar residues" evidence="8">
    <location>
        <begin position="107"/>
        <end position="116"/>
    </location>
</feature>
<dbReference type="RefSeq" id="XP_024315899.1">
    <property type="nucleotide sequence ID" value="XM_024460131.1"/>
</dbReference>
<keyword evidence="3" id="KW-0238">DNA-binding</keyword>
<dbReference type="GeneID" id="100836943"/>
<name>I1HG21_BRADI</name>
<dbReference type="SMART" id="SM00774">
    <property type="entry name" value="WRKY"/>
    <property type="match status" value="1"/>
</dbReference>
<feature type="region of interest" description="Disordered" evidence="8">
    <location>
        <begin position="107"/>
        <end position="146"/>
    </location>
</feature>
<keyword evidence="2" id="KW-0805">Transcription regulation</keyword>
<dbReference type="AlphaFoldDB" id="I1HG21"/>
<keyword evidence="5" id="KW-0539">Nucleus</keyword>
<dbReference type="PANTHER" id="PTHR32096:SF79">
    <property type="entry name" value="WRKY DOMAIN-CONTAINING PROTEIN"/>
    <property type="match status" value="1"/>
</dbReference>
<comment type="similarity">
    <text evidence="7">Belongs to the WRKY group II-e family.</text>
</comment>
<dbReference type="eggNOG" id="ENOG502QW38">
    <property type="taxonomic scope" value="Eukaryota"/>
</dbReference>
<proteinExistence type="inferred from homology"/>
<dbReference type="Gramene" id="KQK04705">
    <property type="protein sequence ID" value="KQK04705"/>
    <property type="gene ID" value="BRADI_2g15405v3"/>
</dbReference>
<dbReference type="Gene3D" id="2.20.25.80">
    <property type="entry name" value="WRKY domain"/>
    <property type="match status" value="1"/>
</dbReference>
<reference evidence="10 11" key="1">
    <citation type="journal article" date="2010" name="Nature">
        <title>Genome sequencing and analysis of the model grass Brachypodium distachyon.</title>
        <authorList>
            <consortium name="International Brachypodium Initiative"/>
        </authorList>
    </citation>
    <scope>NUCLEOTIDE SEQUENCE [LARGE SCALE GENOMIC DNA]</scope>
    <source>
        <strain evidence="10 11">Bd21</strain>
    </source>
</reference>
<evidence type="ECO:0000256" key="6">
    <source>
        <dbReference type="ARBA" id="ARBA00059805"/>
    </source>
</evidence>
<dbReference type="Proteomes" id="UP000008810">
    <property type="component" value="Chromosome 2"/>
</dbReference>
<dbReference type="InterPro" id="IPR036576">
    <property type="entry name" value="WRKY_dom_sf"/>
</dbReference>
<gene>
    <name evidence="11" type="primary">LOC100836943</name>
    <name evidence="10" type="ORF">BRADI_2g15405v3</name>
</gene>
<evidence type="ECO:0000256" key="3">
    <source>
        <dbReference type="ARBA" id="ARBA00023125"/>
    </source>
</evidence>